<sequence>MSASASKSPSKSTTRGFSHKRKKSEDEADIQRKRPSTASQLSVDQFTKEVRDAQSKKAGDGGDPGISIDLFLPSQVPPIIPEQPIMNRGNGDAQSREAGGVDPDLPIPTKATTVATEIPSITLLQGSSNFQISNTKFTTIGGDATIIQFGGEYA</sequence>
<reference evidence="2 3" key="1">
    <citation type="submission" date="2014-04" db="EMBL/GenBank/DDBJ databases">
        <title>Evolutionary Origins and Diversification of the Mycorrhizal Mutualists.</title>
        <authorList>
            <consortium name="DOE Joint Genome Institute"/>
            <consortium name="Mycorrhizal Genomics Consortium"/>
            <person name="Kohler A."/>
            <person name="Kuo A."/>
            <person name="Nagy L.G."/>
            <person name="Floudas D."/>
            <person name="Copeland A."/>
            <person name="Barry K.W."/>
            <person name="Cichocki N."/>
            <person name="Veneault-Fourrey C."/>
            <person name="LaButti K."/>
            <person name="Lindquist E.A."/>
            <person name="Lipzen A."/>
            <person name="Lundell T."/>
            <person name="Morin E."/>
            <person name="Murat C."/>
            <person name="Riley R."/>
            <person name="Ohm R."/>
            <person name="Sun H."/>
            <person name="Tunlid A."/>
            <person name="Henrissat B."/>
            <person name="Grigoriev I.V."/>
            <person name="Hibbett D.S."/>
            <person name="Martin F."/>
        </authorList>
    </citation>
    <scope>NUCLEOTIDE SEQUENCE [LARGE SCALE GENOMIC DNA]</scope>
    <source>
        <strain evidence="2 3">Koide BX008</strain>
    </source>
</reference>
<evidence type="ECO:0000256" key="1">
    <source>
        <dbReference type="SAM" id="MobiDB-lite"/>
    </source>
</evidence>
<feature type="compositionally biased region" description="Low complexity" evidence="1">
    <location>
        <begin position="1"/>
        <end position="12"/>
    </location>
</feature>
<organism evidence="2 3">
    <name type="scientific">Amanita muscaria (strain Koide BX008)</name>
    <dbReference type="NCBI Taxonomy" id="946122"/>
    <lineage>
        <taxon>Eukaryota</taxon>
        <taxon>Fungi</taxon>
        <taxon>Dikarya</taxon>
        <taxon>Basidiomycota</taxon>
        <taxon>Agaricomycotina</taxon>
        <taxon>Agaricomycetes</taxon>
        <taxon>Agaricomycetidae</taxon>
        <taxon>Agaricales</taxon>
        <taxon>Pluteineae</taxon>
        <taxon>Amanitaceae</taxon>
        <taxon>Amanita</taxon>
    </lineage>
</organism>
<accession>A0A0C2SN81</accession>
<dbReference type="EMBL" id="KN818515">
    <property type="protein sequence ID" value="KIL55439.1"/>
    <property type="molecule type" value="Genomic_DNA"/>
</dbReference>
<evidence type="ECO:0000313" key="3">
    <source>
        <dbReference type="Proteomes" id="UP000054549"/>
    </source>
</evidence>
<dbReference type="HOGENOM" id="CLU_131028_0_0_1"/>
<keyword evidence="3" id="KW-1185">Reference proteome</keyword>
<feature type="compositionally biased region" description="Polar residues" evidence="1">
    <location>
        <begin position="36"/>
        <end position="45"/>
    </location>
</feature>
<dbReference type="Proteomes" id="UP000054549">
    <property type="component" value="Unassembled WGS sequence"/>
</dbReference>
<feature type="region of interest" description="Disordered" evidence="1">
    <location>
        <begin position="1"/>
        <end position="107"/>
    </location>
</feature>
<name>A0A0C2SN81_AMAMK</name>
<evidence type="ECO:0000313" key="2">
    <source>
        <dbReference type="EMBL" id="KIL55439.1"/>
    </source>
</evidence>
<dbReference type="AlphaFoldDB" id="A0A0C2SN81"/>
<feature type="compositionally biased region" description="Basic and acidic residues" evidence="1">
    <location>
        <begin position="46"/>
        <end position="60"/>
    </location>
</feature>
<protein>
    <submittedName>
        <fullName evidence="2">Uncharacterized protein</fullName>
    </submittedName>
</protein>
<dbReference type="InParanoid" id="A0A0C2SN81"/>
<feature type="compositionally biased region" description="Basic and acidic residues" evidence="1">
    <location>
        <begin position="23"/>
        <end position="32"/>
    </location>
</feature>
<gene>
    <name evidence="2" type="ORF">M378DRAFT_17934</name>
</gene>
<proteinExistence type="predicted"/>